<evidence type="ECO:0000313" key="4">
    <source>
        <dbReference type="Proteomes" id="UP001055439"/>
    </source>
</evidence>
<feature type="compositionally biased region" description="Basic residues" evidence="1">
    <location>
        <begin position="57"/>
        <end position="78"/>
    </location>
</feature>
<dbReference type="EMBL" id="CP097510">
    <property type="protein sequence ID" value="URE23316.1"/>
    <property type="molecule type" value="Genomic_DNA"/>
</dbReference>
<evidence type="ECO:0000256" key="1">
    <source>
        <dbReference type="SAM" id="MobiDB-lite"/>
    </source>
</evidence>
<feature type="signal peptide" evidence="2">
    <location>
        <begin position="1"/>
        <end position="34"/>
    </location>
</feature>
<proteinExistence type="predicted"/>
<feature type="region of interest" description="Disordered" evidence="1">
    <location>
        <begin position="46"/>
        <end position="78"/>
    </location>
</feature>
<organism evidence="3 4">
    <name type="scientific">Musa troglodytarum</name>
    <name type="common">fe'i banana</name>
    <dbReference type="NCBI Taxonomy" id="320322"/>
    <lineage>
        <taxon>Eukaryota</taxon>
        <taxon>Viridiplantae</taxon>
        <taxon>Streptophyta</taxon>
        <taxon>Embryophyta</taxon>
        <taxon>Tracheophyta</taxon>
        <taxon>Spermatophyta</taxon>
        <taxon>Magnoliopsida</taxon>
        <taxon>Liliopsida</taxon>
        <taxon>Zingiberales</taxon>
        <taxon>Musaceae</taxon>
        <taxon>Musa</taxon>
    </lineage>
</organism>
<dbReference type="AlphaFoldDB" id="A0A9E7KN29"/>
<protein>
    <recommendedName>
        <fullName evidence="5">Secreted protein</fullName>
    </recommendedName>
</protein>
<sequence length="78" mass="8624">MDSGTDGSLRPRRLHCFVVIALLCSLSLIRPASGLSRGGGRRSLVVSLEDYSGPRANPRHQPKPKTIPKPKPKPKRRR</sequence>
<evidence type="ECO:0000313" key="3">
    <source>
        <dbReference type="EMBL" id="URE23316.1"/>
    </source>
</evidence>
<evidence type="ECO:0000256" key="2">
    <source>
        <dbReference type="SAM" id="SignalP"/>
    </source>
</evidence>
<keyword evidence="4" id="KW-1185">Reference proteome</keyword>
<feature type="chain" id="PRO_5038827229" description="Secreted protein" evidence="2">
    <location>
        <begin position="35"/>
        <end position="78"/>
    </location>
</feature>
<gene>
    <name evidence="3" type="ORF">MUK42_11734</name>
</gene>
<name>A0A9E7KN29_9LILI</name>
<reference evidence="3" key="1">
    <citation type="submission" date="2022-05" db="EMBL/GenBank/DDBJ databases">
        <title>The Musa troglodytarum L. genome provides insights into the mechanism of non-climacteric behaviour and enrichment of carotenoids.</title>
        <authorList>
            <person name="Wang J."/>
        </authorList>
    </citation>
    <scope>NUCLEOTIDE SEQUENCE</scope>
    <source>
        <tissue evidence="3">Leaf</tissue>
    </source>
</reference>
<accession>A0A9E7KN29</accession>
<dbReference type="Proteomes" id="UP001055439">
    <property type="component" value="Chromosome 8"/>
</dbReference>
<evidence type="ECO:0008006" key="5">
    <source>
        <dbReference type="Google" id="ProtNLM"/>
    </source>
</evidence>
<keyword evidence="2" id="KW-0732">Signal</keyword>